<name>A0A6J4N2H0_9ACTN</name>
<dbReference type="EMBL" id="CADCUL010000091">
    <property type="protein sequence ID" value="CAA9373086.1"/>
    <property type="molecule type" value="Genomic_DNA"/>
</dbReference>
<proteinExistence type="predicted"/>
<keyword evidence="6" id="KW-0811">Translocation</keyword>
<dbReference type="Gene3D" id="1.20.5.3310">
    <property type="match status" value="1"/>
</dbReference>
<evidence type="ECO:0000256" key="6">
    <source>
        <dbReference type="ARBA" id="ARBA00023010"/>
    </source>
</evidence>
<reference evidence="9" key="1">
    <citation type="submission" date="2020-02" db="EMBL/GenBank/DDBJ databases">
        <authorList>
            <person name="Meier V. D."/>
        </authorList>
    </citation>
    <scope>NUCLEOTIDE SEQUENCE</scope>
    <source>
        <strain evidence="9">AVDCRST_MAG21</strain>
    </source>
</reference>
<dbReference type="AlphaFoldDB" id="A0A6J4N2H0"/>
<dbReference type="GO" id="GO:0015031">
    <property type="term" value="P:protein transport"/>
    <property type="evidence" value="ECO:0007669"/>
    <property type="project" value="UniProtKB-KW"/>
</dbReference>
<organism evidence="9">
    <name type="scientific">uncultured Nocardioidaceae bacterium</name>
    <dbReference type="NCBI Taxonomy" id="253824"/>
    <lineage>
        <taxon>Bacteria</taxon>
        <taxon>Bacillati</taxon>
        <taxon>Actinomycetota</taxon>
        <taxon>Actinomycetes</taxon>
        <taxon>Propionibacteriales</taxon>
        <taxon>Nocardioidaceae</taxon>
        <taxon>environmental samples</taxon>
    </lineage>
</organism>
<gene>
    <name evidence="9" type="ORF">AVDCRST_MAG21-1220</name>
</gene>
<dbReference type="GO" id="GO:0016020">
    <property type="term" value="C:membrane"/>
    <property type="evidence" value="ECO:0007669"/>
    <property type="project" value="UniProtKB-ARBA"/>
</dbReference>
<keyword evidence="7" id="KW-0472">Membrane</keyword>
<evidence type="ECO:0000313" key="9">
    <source>
        <dbReference type="EMBL" id="CAA9373086.1"/>
    </source>
</evidence>
<keyword evidence="4" id="KW-0653">Protein transport</keyword>
<evidence type="ECO:0000256" key="8">
    <source>
        <dbReference type="SAM" id="MobiDB-lite"/>
    </source>
</evidence>
<feature type="region of interest" description="Disordered" evidence="8">
    <location>
        <begin position="74"/>
        <end position="108"/>
    </location>
</feature>
<evidence type="ECO:0000256" key="5">
    <source>
        <dbReference type="ARBA" id="ARBA00022989"/>
    </source>
</evidence>
<dbReference type="InterPro" id="IPR003369">
    <property type="entry name" value="TatA/B/E"/>
</dbReference>
<comment type="subcellular location">
    <subcellularLocation>
        <location evidence="1">Membrane</location>
        <topology evidence="1">Single-pass membrane protein</topology>
    </subcellularLocation>
</comment>
<dbReference type="NCBIfam" id="NF002377">
    <property type="entry name" value="PRK01371.1-4"/>
    <property type="match status" value="1"/>
</dbReference>
<evidence type="ECO:0000256" key="1">
    <source>
        <dbReference type="ARBA" id="ARBA00004167"/>
    </source>
</evidence>
<evidence type="ECO:0000256" key="3">
    <source>
        <dbReference type="ARBA" id="ARBA00022692"/>
    </source>
</evidence>
<dbReference type="Pfam" id="PF02416">
    <property type="entry name" value="TatA_B_E"/>
    <property type="match status" value="1"/>
</dbReference>
<sequence>MDVGPAEFLLLLIVAIFVFGPDRLPDVARQAARLVRSARSTLSTARAQISDELGPELGNLDMRDLNPRTLVQKHLLDDLEDDDTDTPQRVGHRPLKSGESAPYDDEAT</sequence>
<protein>
    <submittedName>
        <fullName evidence="9">Twin-arginine translocation protein TatB</fullName>
    </submittedName>
</protein>
<accession>A0A6J4N2H0</accession>
<keyword evidence="2" id="KW-0813">Transport</keyword>
<evidence type="ECO:0000256" key="4">
    <source>
        <dbReference type="ARBA" id="ARBA00022927"/>
    </source>
</evidence>
<evidence type="ECO:0000256" key="7">
    <source>
        <dbReference type="ARBA" id="ARBA00023136"/>
    </source>
</evidence>
<keyword evidence="5" id="KW-1133">Transmembrane helix</keyword>
<evidence type="ECO:0000256" key="2">
    <source>
        <dbReference type="ARBA" id="ARBA00022448"/>
    </source>
</evidence>
<keyword evidence="3" id="KW-0812">Transmembrane</keyword>